<protein>
    <submittedName>
        <fullName evidence="1">Bacteriophage protein</fullName>
    </submittedName>
</protein>
<reference evidence="1 2" key="1">
    <citation type="submission" date="2014-11" db="EMBL/GenBank/DDBJ databases">
        <title>Pan-genome of Gallibacterium spp.</title>
        <authorList>
            <person name="Kudirkiene E."/>
            <person name="Bojesen A.M."/>
        </authorList>
    </citation>
    <scope>NUCLEOTIDE SEQUENCE [LARGE SCALE GENOMIC DNA]</scope>
    <source>
        <strain evidence="1 2">F 279</strain>
    </source>
</reference>
<dbReference type="InterPro" id="IPR006450">
    <property type="entry name" value="Phage_HK97_gp6-like"/>
</dbReference>
<comment type="caution">
    <text evidence="1">The sequence shown here is derived from an EMBL/GenBank/DDBJ whole genome shotgun (WGS) entry which is preliminary data.</text>
</comment>
<dbReference type="CDD" id="cd08054">
    <property type="entry name" value="gp6"/>
    <property type="match status" value="1"/>
</dbReference>
<evidence type="ECO:0000313" key="2">
    <source>
        <dbReference type="Proteomes" id="UP000092643"/>
    </source>
</evidence>
<sequence>MESVELFIPLEEIKAHLNIMEDFELDDNLLESYALVSLEVAQRHIGKTFSEEETATTIPFYPTIKVGCLMYIAYLYTNREAVTDVANLKPAPMAIKSLWEVYREPCIY</sequence>
<organism evidence="1 2">
    <name type="scientific">Gallibacterium anatis</name>
    <dbReference type="NCBI Taxonomy" id="750"/>
    <lineage>
        <taxon>Bacteria</taxon>
        <taxon>Pseudomonadati</taxon>
        <taxon>Pseudomonadota</taxon>
        <taxon>Gammaproteobacteria</taxon>
        <taxon>Pasteurellales</taxon>
        <taxon>Pasteurellaceae</taxon>
        <taxon>Gallibacterium</taxon>
    </lineage>
</organism>
<dbReference type="RefSeq" id="WP_065232356.1">
    <property type="nucleotide sequence ID" value="NZ_JTJN01000009.1"/>
</dbReference>
<dbReference type="Pfam" id="PF05135">
    <property type="entry name" value="Phage_connect_1"/>
    <property type="match status" value="1"/>
</dbReference>
<dbReference type="Gene3D" id="1.10.3230.30">
    <property type="entry name" value="Phage gp6-like head-tail connector protein"/>
    <property type="match status" value="1"/>
</dbReference>
<accession>A0A1A7P563</accession>
<dbReference type="Proteomes" id="UP000092643">
    <property type="component" value="Unassembled WGS sequence"/>
</dbReference>
<dbReference type="EMBL" id="JTJO01000034">
    <property type="protein sequence ID" value="OBW98203.1"/>
    <property type="molecule type" value="Genomic_DNA"/>
</dbReference>
<dbReference type="OrthoDB" id="8452319at2"/>
<gene>
    <name evidence="1" type="ORF">QV03_07360</name>
</gene>
<dbReference type="InterPro" id="IPR021146">
    <property type="entry name" value="Phage_gp6-like_head-tail"/>
</dbReference>
<evidence type="ECO:0000313" key="1">
    <source>
        <dbReference type="EMBL" id="OBW98203.1"/>
    </source>
</evidence>
<proteinExistence type="predicted"/>
<dbReference type="NCBIfam" id="TIGR01560">
    <property type="entry name" value="put_DNA_pack"/>
    <property type="match status" value="1"/>
</dbReference>
<name>A0A1A7P563_9PAST</name>
<dbReference type="AlphaFoldDB" id="A0A1A7P563"/>